<evidence type="ECO:0000313" key="2">
    <source>
        <dbReference type="EMBL" id="CAB4150637.1"/>
    </source>
</evidence>
<accession>A0A6J5MXH8</accession>
<feature type="compositionally biased region" description="Polar residues" evidence="1">
    <location>
        <begin position="66"/>
        <end position="78"/>
    </location>
</feature>
<sequence length="355" mass="38369">MPGLDDIEDKVSALFGLPTTAEESTNADADTSGTDDQGTDTEQTTPESTSATQAEGGTDSAATKPGSPTDTTGKQPEQGTAEKPRPAANPQDVVDPRTGEVIAAAGKERRWYDESRNAKREVGEVRQKLQLVETELSAFKQAAILPQQLGLQPAEVSSAMQFMAHFKSNPVEAARKVLAEVQAAGYTIPELGGTDVAAIKQIVEQSLKPFINDREQSVQQETISREVEAEYQALAQQSPWIVTQDEDLAKIMAKDTSLNLRQAALLLENFALRGGYDLNRSVEAQYFERQQQPAQVQQPALPAPRLNRAAAPAQTSATSSTTSVVPRNTAVTSNHSTRDIIREAMREQGINVDNL</sequence>
<organism evidence="2">
    <name type="scientific">uncultured Caudovirales phage</name>
    <dbReference type="NCBI Taxonomy" id="2100421"/>
    <lineage>
        <taxon>Viruses</taxon>
        <taxon>Duplodnaviria</taxon>
        <taxon>Heunggongvirae</taxon>
        <taxon>Uroviricota</taxon>
        <taxon>Caudoviricetes</taxon>
        <taxon>Peduoviridae</taxon>
        <taxon>Maltschvirus</taxon>
        <taxon>Maltschvirus maltsch</taxon>
    </lineage>
</organism>
<proteinExistence type="predicted"/>
<feature type="region of interest" description="Disordered" evidence="1">
    <location>
        <begin position="1"/>
        <end position="97"/>
    </location>
</feature>
<feature type="compositionally biased region" description="Low complexity" evidence="1">
    <location>
        <begin position="305"/>
        <end position="323"/>
    </location>
</feature>
<evidence type="ECO:0000256" key="1">
    <source>
        <dbReference type="SAM" id="MobiDB-lite"/>
    </source>
</evidence>
<dbReference type="EMBL" id="LR796546">
    <property type="protein sequence ID" value="CAB4150637.1"/>
    <property type="molecule type" value="Genomic_DNA"/>
</dbReference>
<protein>
    <submittedName>
        <fullName evidence="2">Uncharacterized protein</fullName>
    </submittedName>
</protein>
<reference evidence="2" key="1">
    <citation type="submission" date="2020-04" db="EMBL/GenBank/DDBJ databases">
        <authorList>
            <person name="Chiriac C."/>
            <person name="Salcher M."/>
            <person name="Ghai R."/>
            <person name="Kavagutti S V."/>
        </authorList>
    </citation>
    <scope>NUCLEOTIDE SEQUENCE</scope>
</reference>
<gene>
    <name evidence="2" type="ORF">UFOVP568_51</name>
</gene>
<feature type="region of interest" description="Disordered" evidence="1">
    <location>
        <begin position="305"/>
        <end position="326"/>
    </location>
</feature>
<feature type="compositionally biased region" description="Low complexity" evidence="1">
    <location>
        <begin position="27"/>
        <end position="45"/>
    </location>
</feature>
<name>A0A6J5MXH8_9CAUD</name>
<feature type="compositionally biased region" description="Polar residues" evidence="1">
    <location>
        <begin position="46"/>
        <end position="55"/>
    </location>
</feature>